<evidence type="ECO:0000256" key="1">
    <source>
        <dbReference type="ARBA" id="ARBA00022723"/>
    </source>
</evidence>
<dbReference type="CDD" id="cd00067">
    <property type="entry name" value="GAL4"/>
    <property type="match status" value="1"/>
</dbReference>
<dbReference type="InterPro" id="IPR021858">
    <property type="entry name" value="Fun_TF"/>
</dbReference>
<protein>
    <recommendedName>
        <fullName evidence="7">Zn(2)-C6 fungal-type domain-containing protein</fullName>
    </recommendedName>
</protein>
<accession>A0A8H8R3L9</accession>
<dbReference type="PANTHER" id="PTHR36206">
    <property type="entry name" value="ASPERCRYPTIN BIOSYNTHESIS CLUSTER-SPECIFIC TRANSCRIPTION REGULATOR ATNN-RELATED"/>
    <property type="match status" value="1"/>
</dbReference>
<dbReference type="OrthoDB" id="2593732at2759"/>
<dbReference type="EMBL" id="QGMH01000048">
    <property type="protein sequence ID" value="TVY27436.1"/>
    <property type="molecule type" value="Genomic_DNA"/>
</dbReference>
<keyword evidence="2" id="KW-0862">Zinc</keyword>
<evidence type="ECO:0000256" key="2">
    <source>
        <dbReference type="ARBA" id="ARBA00022833"/>
    </source>
</evidence>
<sequence>MPRVAPGQRKRAFRPKTRSGCQTCKWVSLPSRPSPSENARAAGRCLCRVRRVKCDEASPACYPCLSTGRKCDGYGPNTEEPPVLSSALIGAVSRSPSMGYQGTGKERRSFDFFRQNTAPQLSGFLGGDFWERLLLQAALHNLSIRHAILALGSLHERFQQDNGLMMQSQSNGWTDDFASKNYSQAIKLLVEPLSQDGQQAIDVWLICSILFACLETMQCSYGAAITHVQSGMKILCEVKYNKETRRHEHDVLGASESPYVSIERVEDMFVRLDHQVTQMVTGPKWEIYESMKRFAQQRQIPAIFSSLSKARESLVSQWHVASYSTNNRWDLTNETIPVVPQAGPWQKKSSSILARWSSAYDAYLDIRGDNLTHQKRKGTAALRILKELGSTAITLTRTKVDDQMDWDIFCPMFRKIVSLVEDILKLDLEPTAATPTNCVDMALVRPLFEVSCRCRDPIIRRRAISLLQKSHRKEGVWHAFPTSKVAQRVLDIEEAGLQNVRSHEDVPGWARISNVSPIFDPNEQRATLTYSWSGGHDLGSQTIEEVVEW</sequence>
<evidence type="ECO:0000256" key="4">
    <source>
        <dbReference type="ARBA" id="ARBA00023125"/>
    </source>
</evidence>
<keyword evidence="9" id="KW-1185">Reference proteome</keyword>
<comment type="caution">
    <text evidence="8">The sequence shown here is derived from an EMBL/GenBank/DDBJ whole genome shotgun (WGS) entry which is preliminary data.</text>
</comment>
<dbReference type="AlphaFoldDB" id="A0A8H8R3L9"/>
<dbReference type="Gene3D" id="4.10.240.10">
    <property type="entry name" value="Zn(2)-C6 fungal-type DNA-binding domain"/>
    <property type="match status" value="1"/>
</dbReference>
<keyword evidence="6" id="KW-0539">Nucleus</keyword>
<dbReference type="SUPFAM" id="SSF57701">
    <property type="entry name" value="Zn2/Cys6 DNA-binding domain"/>
    <property type="match status" value="1"/>
</dbReference>
<dbReference type="InterPro" id="IPR052360">
    <property type="entry name" value="Transcr_Regulatory_Proteins"/>
</dbReference>
<feature type="domain" description="Zn(2)-C6 fungal-type" evidence="7">
    <location>
        <begin position="47"/>
        <end position="71"/>
    </location>
</feature>
<dbReference type="GO" id="GO:0008270">
    <property type="term" value="F:zinc ion binding"/>
    <property type="evidence" value="ECO:0007669"/>
    <property type="project" value="InterPro"/>
</dbReference>
<name>A0A8H8R3L9_9HELO</name>
<evidence type="ECO:0000256" key="6">
    <source>
        <dbReference type="ARBA" id="ARBA00023242"/>
    </source>
</evidence>
<proteinExistence type="predicted"/>
<keyword evidence="5" id="KW-0804">Transcription</keyword>
<dbReference type="PANTHER" id="PTHR36206:SF12">
    <property type="entry name" value="ASPERCRYPTIN BIOSYNTHESIS CLUSTER-SPECIFIC TRANSCRIPTION REGULATOR ATNN-RELATED"/>
    <property type="match status" value="1"/>
</dbReference>
<keyword evidence="4" id="KW-0238">DNA-binding</keyword>
<gene>
    <name evidence="8" type="ORF">LHYA1_G003235</name>
</gene>
<dbReference type="PROSITE" id="PS50048">
    <property type="entry name" value="ZN2_CY6_FUNGAL_2"/>
    <property type="match status" value="1"/>
</dbReference>
<dbReference type="Pfam" id="PF11951">
    <property type="entry name" value="Fungal_trans_2"/>
    <property type="match status" value="1"/>
</dbReference>
<evidence type="ECO:0000256" key="3">
    <source>
        <dbReference type="ARBA" id="ARBA00023015"/>
    </source>
</evidence>
<dbReference type="InterPro" id="IPR001138">
    <property type="entry name" value="Zn2Cys6_DnaBD"/>
</dbReference>
<organism evidence="8 9">
    <name type="scientific">Lachnellula hyalina</name>
    <dbReference type="NCBI Taxonomy" id="1316788"/>
    <lineage>
        <taxon>Eukaryota</taxon>
        <taxon>Fungi</taxon>
        <taxon>Dikarya</taxon>
        <taxon>Ascomycota</taxon>
        <taxon>Pezizomycotina</taxon>
        <taxon>Leotiomycetes</taxon>
        <taxon>Helotiales</taxon>
        <taxon>Lachnaceae</taxon>
        <taxon>Lachnellula</taxon>
    </lineage>
</organism>
<dbReference type="GO" id="GO:0003677">
    <property type="term" value="F:DNA binding"/>
    <property type="evidence" value="ECO:0007669"/>
    <property type="project" value="UniProtKB-KW"/>
</dbReference>
<dbReference type="Proteomes" id="UP000431533">
    <property type="component" value="Unassembled WGS sequence"/>
</dbReference>
<evidence type="ECO:0000259" key="7">
    <source>
        <dbReference type="PROSITE" id="PS50048"/>
    </source>
</evidence>
<evidence type="ECO:0000313" key="9">
    <source>
        <dbReference type="Proteomes" id="UP000431533"/>
    </source>
</evidence>
<dbReference type="GO" id="GO:0000981">
    <property type="term" value="F:DNA-binding transcription factor activity, RNA polymerase II-specific"/>
    <property type="evidence" value="ECO:0007669"/>
    <property type="project" value="InterPro"/>
</dbReference>
<evidence type="ECO:0000313" key="8">
    <source>
        <dbReference type="EMBL" id="TVY27436.1"/>
    </source>
</evidence>
<keyword evidence="3" id="KW-0805">Transcription regulation</keyword>
<evidence type="ECO:0000256" key="5">
    <source>
        <dbReference type="ARBA" id="ARBA00023163"/>
    </source>
</evidence>
<dbReference type="InterPro" id="IPR036864">
    <property type="entry name" value="Zn2-C6_fun-type_DNA-bd_sf"/>
</dbReference>
<reference evidence="8 9" key="1">
    <citation type="submission" date="2018-05" db="EMBL/GenBank/DDBJ databases">
        <title>Genome sequencing and assembly of the regulated plant pathogen Lachnellula willkommii and related sister species for the development of diagnostic species identification markers.</title>
        <authorList>
            <person name="Giroux E."/>
            <person name="Bilodeau G."/>
        </authorList>
    </citation>
    <scope>NUCLEOTIDE SEQUENCE [LARGE SCALE GENOMIC DNA]</scope>
    <source>
        <strain evidence="8 9">CBS 185.66</strain>
    </source>
</reference>
<dbReference type="RefSeq" id="XP_031006224.1">
    <property type="nucleotide sequence ID" value="XM_031148209.1"/>
</dbReference>
<keyword evidence="1" id="KW-0479">Metal-binding</keyword>
<dbReference type="GeneID" id="41983433"/>